<evidence type="ECO:0000256" key="3">
    <source>
        <dbReference type="ARBA" id="ARBA00022679"/>
    </source>
</evidence>
<keyword evidence="6" id="KW-1185">Reference proteome</keyword>
<keyword evidence="2 5" id="KW-0489">Methyltransferase</keyword>
<gene>
    <name evidence="5" type="ORF">SAMN05421847_1307</name>
</gene>
<keyword evidence="1" id="KW-0597">Phosphoprotein</keyword>
<name>A0A1H5WRI7_9FLAO</name>
<dbReference type="PANTHER" id="PTHR32183:SF6">
    <property type="entry name" value="CYSTEINE SULFINATE DESULFINASE_CYSTEINE DESULFURASE AND RELATED ENZYMES"/>
    <property type="match status" value="1"/>
</dbReference>
<keyword evidence="4" id="KW-0949">S-adenosyl-L-methionine</keyword>
<dbReference type="PROSITE" id="PS51585">
    <property type="entry name" value="SAM_MT_TPMT"/>
    <property type="match status" value="1"/>
</dbReference>
<evidence type="ECO:0000313" key="6">
    <source>
        <dbReference type="Proteomes" id="UP000236738"/>
    </source>
</evidence>
<dbReference type="Proteomes" id="UP000236738">
    <property type="component" value="Unassembled WGS sequence"/>
</dbReference>
<protein>
    <submittedName>
        <fullName evidence="5">Thiopurine S-methyltransferase (TPMT)</fullName>
    </submittedName>
</protein>
<organism evidence="5 6">
    <name type="scientific">Halpernia humi</name>
    <dbReference type="NCBI Taxonomy" id="493375"/>
    <lineage>
        <taxon>Bacteria</taxon>
        <taxon>Pseudomonadati</taxon>
        <taxon>Bacteroidota</taxon>
        <taxon>Flavobacteriia</taxon>
        <taxon>Flavobacteriales</taxon>
        <taxon>Weeksellaceae</taxon>
        <taxon>Chryseobacterium group</taxon>
        <taxon>Halpernia</taxon>
    </lineage>
</organism>
<sequence length="206" mass="23940">MSEELNCGTQKKEQILDKNFWNERWENEETGWDIGYTSPAIEKYMLQFPNKEARILIPGCGNAHEADFLTENGFQNITILDISPFAVDILQKRFSEKPQIKVICEDFFQHVGTYDLMIEQTFFCAIPPIERTEYVKKSAELLSEKGKIIGLLFNKTFEKKGPPFGGSAGEYHFLFKKYFKIETMEECYNSIPARQGTELFINFNKK</sequence>
<dbReference type="RefSeq" id="WP_103913287.1">
    <property type="nucleotide sequence ID" value="NZ_FNUS01000002.1"/>
</dbReference>
<dbReference type="PANTHER" id="PTHR32183">
    <property type="match status" value="1"/>
</dbReference>
<dbReference type="EMBL" id="FNUS01000002">
    <property type="protein sequence ID" value="SEG01965.1"/>
    <property type="molecule type" value="Genomic_DNA"/>
</dbReference>
<dbReference type="InterPro" id="IPR008854">
    <property type="entry name" value="TPMT"/>
</dbReference>
<dbReference type="GO" id="GO:0032259">
    <property type="term" value="P:methylation"/>
    <property type="evidence" value="ECO:0007669"/>
    <property type="project" value="UniProtKB-KW"/>
</dbReference>
<reference evidence="6" key="1">
    <citation type="submission" date="2016-10" db="EMBL/GenBank/DDBJ databases">
        <authorList>
            <person name="Varghese N."/>
            <person name="Submissions S."/>
        </authorList>
    </citation>
    <scope>NUCLEOTIDE SEQUENCE [LARGE SCALE GENOMIC DNA]</scope>
    <source>
        <strain evidence="6">DSM 21580</strain>
    </source>
</reference>
<dbReference type="Gene3D" id="3.40.50.150">
    <property type="entry name" value="Vaccinia Virus protein VP39"/>
    <property type="match status" value="1"/>
</dbReference>
<evidence type="ECO:0000256" key="1">
    <source>
        <dbReference type="ARBA" id="ARBA00022553"/>
    </source>
</evidence>
<evidence type="ECO:0000256" key="4">
    <source>
        <dbReference type="ARBA" id="ARBA00022691"/>
    </source>
</evidence>
<accession>A0A1H5WRI7</accession>
<dbReference type="Pfam" id="PF05724">
    <property type="entry name" value="TPMT"/>
    <property type="match status" value="1"/>
</dbReference>
<dbReference type="AlphaFoldDB" id="A0A1H5WRI7"/>
<evidence type="ECO:0000256" key="2">
    <source>
        <dbReference type="ARBA" id="ARBA00022603"/>
    </source>
</evidence>
<keyword evidence="3 5" id="KW-0808">Transferase</keyword>
<dbReference type="InterPro" id="IPR029063">
    <property type="entry name" value="SAM-dependent_MTases_sf"/>
</dbReference>
<evidence type="ECO:0000313" key="5">
    <source>
        <dbReference type="EMBL" id="SEG01965.1"/>
    </source>
</evidence>
<proteinExistence type="predicted"/>
<dbReference type="GO" id="GO:0008757">
    <property type="term" value="F:S-adenosylmethionine-dependent methyltransferase activity"/>
    <property type="evidence" value="ECO:0007669"/>
    <property type="project" value="InterPro"/>
</dbReference>
<dbReference type="SUPFAM" id="SSF53335">
    <property type="entry name" value="S-adenosyl-L-methionine-dependent methyltransferases"/>
    <property type="match status" value="1"/>
</dbReference>
<dbReference type="CDD" id="cd02440">
    <property type="entry name" value="AdoMet_MTases"/>
    <property type="match status" value="1"/>
</dbReference>
<dbReference type="OrthoDB" id="9778208at2"/>